<feature type="domain" description="Helix-hairpin-helix DNA-binding motif class 1" evidence="3">
    <location>
        <begin position="78"/>
        <end position="97"/>
    </location>
</feature>
<dbReference type="PANTHER" id="PTHR21180">
    <property type="entry name" value="ENDONUCLEASE/EXONUCLEASE/PHOSPHATASE FAMILY DOMAIN-CONTAINING PROTEIN 1"/>
    <property type="match status" value="1"/>
</dbReference>
<feature type="region of interest" description="Disordered" evidence="2">
    <location>
        <begin position="199"/>
        <end position="225"/>
    </location>
</feature>
<feature type="domain" description="Helix-hairpin-helix DNA-binding motif class 1" evidence="3">
    <location>
        <begin position="145"/>
        <end position="164"/>
    </location>
</feature>
<organism evidence="4 5">
    <name type="scientific">Chrysochloris asiatica</name>
    <name type="common">Cape golden mole</name>
    <dbReference type="NCBI Taxonomy" id="185453"/>
    <lineage>
        <taxon>Eukaryota</taxon>
        <taxon>Metazoa</taxon>
        <taxon>Chordata</taxon>
        <taxon>Craniata</taxon>
        <taxon>Vertebrata</taxon>
        <taxon>Euteleostomi</taxon>
        <taxon>Mammalia</taxon>
        <taxon>Eutheria</taxon>
        <taxon>Afrotheria</taxon>
        <taxon>Chrysochloridae</taxon>
        <taxon>Chrysochlorinae</taxon>
        <taxon>Chrysochloris</taxon>
    </lineage>
</organism>
<dbReference type="Gene3D" id="3.60.10.10">
    <property type="entry name" value="Endonuclease/exonuclease/phosphatase"/>
    <property type="match status" value="1"/>
</dbReference>
<gene>
    <name evidence="5" type="primary">EEPD1</name>
</gene>
<dbReference type="SUPFAM" id="SSF56219">
    <property type="entry name" value="DNase I-like"/>
    <property type="match status" value="1"/>
</dbReference>
<proteinExistence type="predicted"/>
<dbReference type="InterPro" id="IPR005135">
    <property type="entry name" value="Endo/exonuclease/phosphatase"/>
</dbReference>
<keyword evidence="4" id="KW-1185">Reference proteome</keyword>
<evidence type="ECO:0000256" key="1">
    <source>
        <dbReference type="ARBA" id="ARBA00015260"/>
    </source>
</evidence>
<dbReference type="NCBIfam" id="TIGR00426">
    <property type="entry name" value="competence protein ComEA helix-hairpin-helix repeat region"/>
    <property type="match status" value="1"/>
</dbReference>
<dbReference type="Pfam" id="PF03372">
    <property type="entry name" value="Exo_endo_phos"/>
    <property type="match status" value="1"/>
</dbReference>
<feature type="region of interest" description="Disordered" evidence="2">
    <location>
        <begin position="366"/>
        <end position="386"/>
    </location>
</feature>
<keyword evidence="5" id="KW-0255">Endonuclease</keyword>
<dbReference type="InterPro" id="IPR051675">
    <property type="entry name" value="Endo/Exo/Phosphatase_dom_1"/>
</dbReference>
<evidence type="ECO:0000259" key="3">
    <source>
        <dbReference type="SMART" id="SM00278"/>
    </source>
</evidence>
<dbReference type="Gene3D" id="1.10.150.320">
    <property type="entry name" value="Photosystem II 12 kDa extrinsic protein"/>
    <property type="match status" value="1"/>
</dbReference>
<feature type="region of interest" description="Disordered" evidence="2">
    <location>
        <begin position="547"/>
        <end position="569"/>
    </location>
</feature>
<protein>
    <recommendedName>
        <fullName evidence="1">Endonuclease/exonuclease/phosphatase family domain-containing protein 1</fullName>
    </recommendedName>
</protein>
<dbReference type="CDD" id="cd10283">
    <property type="entry name" value="MnuA_DNase1-like"/>
    <property type="match status" value="1"/>
</dbReference>
<sequence length="569" mass="62920">MGSTLGCHRSIPRDPSDLSHNRKFSAACNFSNILVNQERLNINTATEEELMTLPGVTRVVARSIVEYREYIGGFKKVEDLALVSGVGATKLEQVKFEICVSSKGSSAQHSPSSLRRDLVTEQQPYHLATTVPLTPRVNINTATPAQLMSVRGLTEKMALSIVDYRRDHGPFRSVEDLVRMNGINASFLDKIRHQVFAERSRPPSTHTNGGLTFTAKPHPSPTSLSLQSEDLDLPPGGPTQIISTRPSVEVFGGTRDGRPVLRLATWNLQGCSVEKANNPGVREVVCMTLLENSIKLLAVQELLDREALEKFCTELNQPILPNIRKWKGPRGCWKAVVAEKPSSQLQKGLGYLGFLWDSAVGMELKDTPLQESSPGNGHEKSSHPSPYLAHFKMGSNELTLVNLQLAALTLPGAENPSKNPTDVVHLTSFTQTLQETLRGEKDVVILGDFGQGPDSSDYEILRKEKFHHLIPAHTFTNISTKNPQGSKSLDNIWISKSLKKVFTGHWAVVREGLTNPWIPDNWSWGGVASEHCPVLAEFYIEKDWNKKEGPRSGSGVTLERSEANIKHER</sequence>
<feature type="domain" description="Helix-hairpin-helix DNA-binding motif class 1" evidence="3">
    <location>
        <begin position="48"/>
        <end position="67"/>
    </location>
</feature>
<accession>A0A9B0SXF6</accession>
<feature type="compositionally biased region" description="Polar residues" evidence="2">
    <location>
        <begin position="202"/>
        <end position="211"/>
    </location>
</feature>
<keyword evidence="5" id="KW-0378">Hydrolase</keyword>
<reference evidence="5" key="1">
    <citation type="submission" date="2025-08" db="UniProtKB">
        <authorList>
            <consortium name="RefSeq"/>
        </authorList>
    </citation>
    <scope>IDENTIFICATION</scope>
    <source>
        <tissue evidence="5">Spleen</tissue>
    </source>
</reference>
<dbReference type="RefSeq" id="XP_006832196.1">
    <property type="nucleotide sequence ID" value="XM_006832133.1"/>
</dbReference>
<dbReference type="GO" id="GO:0004519">
    <property type="term" value="F:endonuclease activity"/>
    <property type="evidence" value="ECO:0007669"/>
    <property type="project" value="UniProtKB-KW"/>
</dbReference>
<dbReference type="AlphaFoldDB" id="A0A9B0SXF6"/>
<dbReference type="InterPro" id="IPR010994">
    <property type="entry name" value="RuvA_2-like"/>
</dbReference>
<dbReference type="Gene3D" id="1.10.150.280">
    <property type="entry name" value="AF1531-like domain"/>
    <property type="match status" value="1"/>
</dbReference>
<feature type="compositionally biased region" description="Basic and acidic residues" evidence="2">
    <location>
        <begin position="559"/>
        <end position="569"/>
    </location>
</feature>
<dbReference type="GO" id="GO:0003677">
    <property type="term" value="F:DNA binding"/>
    <property type="evidence" value="ECO:0007669"/>
    <property type="project" value="InterPro"/>
</dbReference>
<dbReference type="SUPFAM" id="SSF47781">
    <property type="entry name" value="RuvA domain 2-like"/>
    <property type="match status" value="2"/>
</dbReference>
<dbReference type="PANTHER" id="PTHR21180:SF32">
    <property type="entry name" value="ENDONUCLEASE_EXONUCLEASE_PHOSPHATASE FAMILY DOMAIN-CONTAINING PROTEIN 1"/>
    <property type="match status" value="1"/>
</dbReference>
<name>A0A9B0SXF6_CHRAS</name>
<dbReference type="InterPro" id="IPR004509">
    <property type="entry name" value="Competence_ComEA_HhH"/>
</dbReference>
<dbReference type="CTD" id="80820"/>
<dbReference type="OrthoDB" id="6237065at2759"/>
<dbReference type="GO" id="GO:0005886">
    <property type="term" value="C:plasma membrane"/>
    <property type="evidence" value="ECO:0007669"/>
    <property type="project" value="TreeGrafter"/>
</dbReference>
<dbReference type="GeneID" id="102816645"/>
<evidence type="ECO:0000256" key="2">
    <source>
        <dbReference type="SAM" id="MobiDB-lite"/>
    </source>
</evidence>
<dbReference type="InterPro" id="IPR003583">
    <property type="entry name" value="Hlx-hairpin-Hlx_DNA-bd_motif"/>
</dbReference>
<dbReference type="SMART" id="SM00278">
    <property type="entry name" value="HhH1"/>
    <property type="match status" value="3"/>
</dbReference>
<evidence type="ECO:0000313" key="4">
    <source>
        <dbReference type="Proteomes" id="UP000504623"/>
    </source>
</evidence>
<dbReference type="InterPro" id="IPR036691">
    <property type="entry name" value="Endo/exonu/phosph_ase_sf"/>
</dbReference>
<dbReference type="Proteomes" id="UP000504623">
    <property type="component" value="Unplaced"/>
</dbReference>
<keyword evidence="5" id="KW-0540">Nuclease</keyword>
<evidence type="ECO:0000313" key="5">
    <source>
        <dbReference type="RefSeq" id="XP_006832196.1"/>
    </source>
</evidence>
<dbReference type="GO" id="GO:0006281">
    <property type="term" value="P:DNA repair"/>
    <property type="evidence" value="ECO:0007669"/>
    <property type="project" value="InterPro"/>
</dbReference>
<dbReference type="Pfam" id="PF12836">
    <property type="entry name" value="HHH_3"/>
    <property type="match status" value="2"/>
</dbReference>